<dbReference type="PROSITE" id="PS50082">
    <property type="entry name" value="WD_REPEATS_2"/>
    <property type="match status" value="3"/>
</dbReference>
<dbReference type="Proteomes" id="UP000244406">
    <property type="component" value="Unassembled WGS sequence"/>
</dbReference>
<dbReference type="PANTHER" id="PTHR19865:SF0">
    <property type="entry name" value="U3 SMALL NUCLEOLAR RNA-INTERACTING PROTEIN 2"/>
    <property type="match status" value="1"/>
</dbReference>
<sequence>MAGDPFLSDPSKKRKRQAKPSSTVKKQRPAARKPDHDSEISSDSDVDPADMSSEEETAPAEERELDSDEEFATETAAEKRRRLAKQYLENLKEQELAGDEYDAQDLDDDILARRLQEDAAEGKGHAFKHIAEKIEKQLTDAARSTARVGSKNLTAVAVRHPFAYTVSKDMELIKWNVAGKKPQRVRHTKGGLKFSSKKIHHCDQINCVAASPDGKYVVTGGSDARLIVWSSENLTCLRVIDTRAAVNAITFRRTSDQLFAACADLRIRTFSIAQQAQLEILYGHQDNITDISALARETCVSVGSRDKTAMFWKIAEESRLTFRGGDSLDKKRKKDDEKDADEPYHMEGSLEVCSMVDESHFITGADNGNIALWSLGKKKALFTQRLGHGLLPQFKPSQASAEAAQDVAQLQVPERQPYWITAIHSVPYSDFFVTGSYDGELRLWRIDKERFKRFTLMGVIGNVKGVVVGIDSAELQQDKLVTLYVATSKEHKFGRWLGKVDGARNNLTMVTFNI</sequence>
<evidence type="ECO:0000256" key="4">
    <source>
        <dbReference type="ARBA" id="ARBA00023242"/>
    </source>
</evidence>
<dbReference type="Pfam" id="PF00400">
    <property type="entry name" value="WD40"/>
    <property type="match status" value="3"/>
</dbReference>
<organism evidence="7 8">
    <name type="scientific">Candidozyma duobushaemuli</name>
    <dbReference type="NCBI Taxonomy" id="1231522"/>
    <lineage>
        <taxon>Eukaryota</taxon>
        <taxon>Fungi</taxon>
        <taxon>Dikarya</taxon>
        <taxon>Ascomycota</taxon>
        <taxon>Saccharomycotina</taxon>
        <taxon>Pichiomycetes</taxon>
        <taxon>Metschnikowiaceae</taxon>
        <taxon>Candidozyma</taxon>
    </lineage>
</organism>
<feature type="repeat" description="WD" evidence="5">
    <location>
        <begin position="198"/>
        <end position="239"/>
    </location>
</feature>
<keyword evidence="3" id="KW-0677">Repeat</keyword>
<dbReference type="PANTHER" id="PTHR19865">
    <property type="entry name" value="U3 SMALL NUCLEOLAR RNA INTERACTING PROTEIN 2"/>
    <property type="match status" value="1"/>
</dbReference>
<evidence type="ECO:0000256" key="2">
    <source>
        <dbReference type="ARBA" id="ARBA00022574"/>
    </source>
</evidence>
<dbReference type="InterPro" id="IPR039241">
    <property type="entry name" value="Rrp9-like"/>
</dbReference>
<proteinExistence type="predicted"/>
<dbReference type="EMBL" id="PKFP01000006">
    <property type="protein sequence ID" value="PVH17095.1"/>
    <property type="molecule type" value="Genomic_DNA"/>
</dbReference>
<keyword evidence="8" id="KW-1185">Reference proteome</keyword>
<keyword evidence="4" id="KW-0539">Nucleus</keyword>
<evidence type="ECO:0000256" key="6">
    <source>
        <dbReference type="SAM" id="MobiDB-lite"/>
    </source>
</evidence>
<dbReference type="SUPFAM" id="SSF50978">
    <property type="entry name" value="WD40 repeat-like"/>
    <property type="match status" value="1"/>
</dbReference>
<name>A0A2V1AH79_9ASCO</name>
<protein>
    <submittedName>
        <fullName evidence="7">Uncharacterized protein</fullName>
    </submittedName>
</protein>
<feature type="repeat" description="WD" evidence="5">
    <location>
        <begin position="420"/>
        <end position="454"/>
    </location>
</feature>
<dbReference type="GO" id="GO:0034511">
    <property type="term" value="F:U3 snoRNA binding"/>
    <property type="evidence" value="ECO:0007669"/>
    <property type="project" value="InterPro"/>
</dbReference>
<dbReference type="Gene3D" id="2.130.10.10">
    <property type="entry name" value="YVTN repeat-like/Quinoprotein amine dehydrogenase"/>
    <property type="match status" value="1"/>
</dbReference>
<dbReference type="RefSeq" id="XP_025338035.1">
    <property type="nucleotide sequence ID" value="XM_025483092.1"/>
</dbReference>
<comment type="caution">
    <text evidence="7">The sequence shown here is derived from an EMBL/GenBank/DDBJ whole genome shotgun (WGS) entry which is preliminary data.</text>
</comment>
<feature type="region of interest" description="Disordered" evidence="6">
    <location>
        <begin position="1"/>
        <end position="78"/>
    </location>
</feature>
<keyword evidence="2 5" id="KW-0853">WD repeat</keyword>
<feature type="repeat" description="WD" evidence="5">
    <location>
        <begin position="281"/>
        <end position="322"/>
    </location>
</feature>
<dbReference type="InterPro" id="IPR001680">
    <property type="entry name" value="WD40_rpt"/>
</dbReference>
<evidence type="ECO:0000313" key="8">
    <source>
        <dbReference type="Proteomes" id="UP000244406"/>
    </source>
</evidence>
<accession>A0A2V1AH79</accession>
<feature type="compositionally biased region" description="Acidic residues" evidence="6">
    <location>
        <begin position="40"/>
        <end position="72"/>
    </location>
</feature>
<dbReference type="SMART" id="SM00320">
    <property type="entry name" value="WD40"/>
    <property type="match status" value="5"/>
</dbReference>
<evidence type="ECO:0000256" key="1">
    <source>
        <dbReference type="ARBA" id="ARBA00004123"/>
    </source>
</evidence>
<dbReference type="GeneID" id="37004655"/>
<reference evidence="7 8" key="1">
    <citation type="submission" date="2017-12" db="EMBL/GenBank/DDBJ databases">
        <title>Genome Sequence of the Amphotericin B-resistant Candida duobushaemulonii strain, B09383.</title>
        <authorList>
            <person name="Chow N.A."/>
            <person name="Gade L."/>
            <person name="Batra D."/>
            <person name="Rowe L.A."/>
            <person name="Loparev V.N."/>
            <person name="Litvintseva A.P."/>
        </authorList>
    </citation>
    <scope>NUCLEOTIDE SEQUENCE [LARGE SCALE GENOMIC DNA]</scope>
    <source>
        <strain evidence="7 8">B09383</strain>
    </source>
</reference>
<dbReference type="AlphaFoldDB" id="A0A2V1AH79"/>
<dbReference type="InterPro" id="IPR015943">
    <property type="entry name" value="WD40/YVTN_repeat-like_dom_sf"/>
</dbReference>
<dbReference type="VEuPathDB" id="FungiDB:CXQ87_004656"/>
<evidence type="ECO:0000256" key="5">
    <source>
        <dbReference type="PROSITE-ProRule" id="PRU00221"/>
    </source>
</evidence>
<dbReference type="PROSITE" id="PS50294">
    <property type="entry name" value="WD_REPEATS_REGION"/>
    <property type="match status" value="1"/>
</dbReference>
<evidence type="ECO:0000313" key="7">
    <source>
        <dbReference type="EMBL" id="PVH17095.1"/>
    </source>
</evidence>
<dbReference type="InterPro" id="IPR036322">
    <property type="entry name" value="WD40_repeat_dom_sf"/>
</dbReference>
<dbReference type="GO" id="GO:0032040">
    <property type="term" value="C:small-subunit processome"/>
    <property type="evidence" value="ECO:0007669"/>
    <property type="project" value="TreeGrafter"/>
</dbReference>
<gene>
    <name evidence="7" type="ORF">CXQ87_004656</name>
</gene>
<evidence type="ECO:0000256" key="3">
    <source>
        <dbReference type="ARBA" id="ARBA00022737"/>
    </source>
</evidence>
<comment type="subcellular location">
    <subcellularLocation>
        <location evidence="1">Nucleus</location>
    </subcellularLocation>
</comment>